<evidence type="ECO:0000313" key="1">
    <source>
        <dbReference type="EMBL" id="MCM1987798.1"/>
    </source>
</evidence>
<protein>
    <submittedName>
        <fullName evidence="1">Uncharacterized protein</fullName>
    </submittedName>
</protein>
<accession>A0A9E4ZH82</accession>
<gene>
    <name evidence="1" type="ORF">KDK67_12570</name>
</gene>
<dbReference type="Proteomes" id="UP001056766">
    <property type="component" value="Unassembled WGS sequence"/>
</dbReference>
<dbReference type="EMBL" id="JAGSOI010000075">
    <property type="protein sequence ID" value="MCM1987798.1"/>
    <property type="molecule type" value="Genomic_DNA"/>
</dbReference>
<keyword evidence="2" id="KW-1185">Reference proteome</keyword>
<organism evidence="1 2">
    <name type="scientific">Methanococcoides seepicolus</name>
    <dbReference type="NCBI Taxonomy" id="2828780"/>
    <lineage>
        <taxon>Archaea</taxon>
        <taxon>Methanobacteriati</taxon>
        <taxon>Methanobacteriota</taxon>
        <taxon>Stenosarchaea group</taxon>
        <taxon>Methanomicrobia</taxon>
        <taxon>Methanosarcinales</taxon>
        <taxon>Methanosarcinaceae</taxon>
        <taxon>Methanococcoides</taxon>
    </lineage>
</organism>
<reference evidence="1" key="2">
    <citation type="submission" date="2021-04" db="EMBL/GenBank/DDBJ databases">
        <authorList>
            <person name="Dong X."/>
        </authorList>
    </citation>
    <scope>NUCLEOTIDE SEQUENCE</scope>
    <source>
        <strain evidence="1">LLY</strain>
    </source>
</reference>
<proteinExistence type="predicted"/>
<sequence length="49" mass="5511">MNVSYSNTSKGEAKTVFSGHAELNDEKLTDIQHMLIGYKSGLRRQLLTK</sequence>
<evidence type="ECO:0000313" key="2">
    <source>
        <dbReference type="Proteomes" id="UP001056766"/>
    </source>
</evidence>
<dbReference type="AlphaFoldDB" id="A0A9E4ZH82"/>
<comment type="caution">
    <text evidence="1">The sequence shown here is derived from an EMBL/GenBank/DDBJ whole genome shotgun (WGS) entry which is preliminary data.</text>
</comment>
<name>A0A9E4ZH82_9EURY</name>
<reference evidence="1" key="1">
    <citation type="journal article" date="2021" name="mSystems">
        <title>Bacteria and Archaea Synergistically Convert Glycine Betaine to Biogenic Methane in the Formosa Cold Seep of the South China Sea.</title>
        <authorList>
            <person name="Li L."/>
            <person name="Zhang W."/>
            <person name="Zhang S."/>
            <person name="Song L."/>
            <person name="Sun Q."/>
            <person name="Zhang H."/>
            <person name="Xiang H."/>
            <person name="Dong X."/>
        </authorList>
    </citation>
    <scope>NUCLEOTIDE SEQUENCE</scope>
    <source>
        <strain evidence="1">LLY</strain>
    </source>
</reference>
<dbReference type="RefSeq" id="WP_250869153.1">
    <property type="nucleotide sequence ID" value="NZ_JAGSOI010000075.1"/>
</dbReference>